<evidence type="ECO:0000313" key="12">
    <source>
        <dbReference type="Proteomes" id="UP000198538"/>
    </source>
</evidence>
<dbReference type="InterPro" id="IPR001789">
    <property type="entry name" value="Sig_transdc_resp-reg_receiver"/>
</dbReference>
<feature type="domain" description="Response regulatory" evidence="10">
    <location>
        <begin position="3"/>
        <end position="121"/>
    </location>
</feature>
<keyword evidence="5" id="KW-0805">Transcription regulation</keyword>
<dbReference type="SUPFAM" id="SSF46689">
    <property type="entry name" value="Homeodomain-like"/>
    <property type="match status" value="2"/>
</dbReference>
<dbReference type="SMART" id="SM00342">
    <property type="entry name" value="HTH_ARAC"/>
    <property type="match status" value="1"/>
</dbReference>
<dbReference type="Pfam" id="PF12833">
    <property type="entry name" value="HTH_18"/>
    <property type="match status" value="1"/>
</dbReference>
<dbReference type="Gene3D" id="3.40.50.2300">
    <property type="match status" value="1"/>
</dbReference>
<evidence type="ECO:0000256" key="8">
    <source>
        <dbReference type="PROSITE-ProRule" id="PRU00169"/>
    </source>
</evidence>
<keyword evidence="12" id="KW-1185">Reference proteome</keyword>
<dbReference type="InterPro" id="IPR051552">
    <property type="entry name" value="HptR"/>
</dbReference>
<dbReference type="GO" id="GO:0043565">
    <property type="term" value="F:sequence-specific DNA binding"/>
    <property type="evidence" value="ECO:0007669"/>
    <property type="project" value="InterPro"/>
</dbReference>
<accession>A0A1G5KC32</accession>
<proteinExistence type="predicted"/>
<keyword evidence="2" id="KW-0963">Cytoplasm</keyword>
<dbReference type="SUPFAM" id="SSF52172">
    <property type="entry name" value="CheY-like"/>
    <property type="match status" value="1"/>
</dbReference>
<evidence type="ECO:0000256" key="3">
    <source>
        <dbReference type="ARBA" id="ARBA00022553"/>
    </source>
</evidence>
<name>A0A1G5KC32_9BACL</name>
<dbReference type="STRING" id="582692.SAMN05720606_11440"/>
<dbReference type="Pfam" id="PF00072">
    <property type="entry name" value="Response_reg"/>
    <property type="match status" value="1"/>
</dbReference>
<dbReference type="CDD" id="cd17536">
    <property type="entry name" value="REC_YesN-like"/>
    <property type="match status" value="1"/>
</dbReference>
<evidence type="ECO:0000256" key="6">
    <source>
        <dbReference type="ARBA" id="ARBA00023125"/>
    </source>
</evidence>
<evidence type="ECO:0000259" key="9">
    <source>
        <dbReference type="PROSITE" id="PS01124"/>
    </source>
</evidence>
<dbReference type="InterPro" id="IPR011006">
    <property type="entry name" value="CheY-like_superfamily"/>
</dbReference>
<feature type="modified residue" description="4-aspartylphosphate" evidence="8">
    <location>
        <position position="55"/>
    </location>
</feature>
<dbReference type="InterPro" id="IPR018060">
    <property type="entry name" value="HTH_AraC"/>
</dbReference>
<dbReference type="PRINTS" id="PR00032">
    <property type="entry name" value="HTHARAC"/>
</dbReference>
<keyword evidence="4" id="KW-0902">Two-component regulatory system</keyword>
<dbReference type="SMART" id="SM00448">
    <property type="entry name" value="REC"/>
    <property type="match status" value="1"/>
</dbReference>
<dbReference type="PROSITE" id="PS01124">
    <property type="entry name" value="HTH_ARAC_FAMILY_2"/>
    <property type="match status" value="1"/>
</dbReference>
<dbReference type="PROSITE" id="PS50110">
    <property type="entry name" value="RESPONSE_REGULATORY"/>
    <property type="match status" value="1"/>
</dbReference>
<dbReference type="EMBL" id="FMVM01000014">
    <property type="protein sequence ID" value="SCY97610.1"/>
    <property type="molecule type" value="Genomic_DNA"/>
</dbReference>
<protein>
    <submittedName>
        <fullName evidence="11">Two-component system, response regulator YesN</fullName>
    </submittedName>
</protein>
<evidence type="ECO:0000256" key="1">
    <source>
        <dbReference type="ARBA" id="ARBA00004496"/>
    </source>
</evidence>
<reference evidence="12" key="1">
    <citation type="submission" date="2016-10" db="EMBL/GenBank/DDBJ databases">
        <authorList>
            <person name="Varghese N."/>
            <person name="Submissions S."/>
        </authorList>
    </citation>
    <scope>NUCLEOTIDE SEQUENCE [LARGE SCALE GENOMIC DNA]</scope>
    <source>
        <strain evidence="12">BL9</strain>
    </source>
</reference>
<feature type="domain" description="HTH araC/xylS-type" evidence="9">
    <location>
        <begin position="422"/>
        <end position="520"/>
    </location>
</feature>
<dbReference type="InterPro" id="IPR009057">
    <property type="entry name" value="Homeodomain-like_sf"/>
</dbReference>
<dbReference type="PANTHER" id="PTHR42713:SF3">
    <property type="entry name" value="TRANSCRIPTIONAL REGULATORY PROTEIN HPTR"/>
    <property type="match status" value="1"/>
</dbReference>
<gene>
    <name evidence="11" type="ORF">SAMN05720606_11440</name>
</gene>
<dbReference type="AlphaFoldDB" id="A0A1G5KC32"/>
<dbReference type="GO" id="GO:0005737">
    <property type="term" value="C:cytoplasm"/>
    <property type="evidence" value="ECO:0007669"/>
    <property type="project" value="UniProtKB-SubCell"/>
</dbReference>
<dbReference type="GO" id="GO:0000160">
    <property type="term" value="P:phosphorelay signal transduction system"/>
    <property type="evidence" value="ECO:0007669"/>
    <property type="project" value="UniProtKB-KW"/>
</dbReference>
<dbReference type="GO" id="GO:0003700">
    <property type="term" value="F:DNA-binding transcription factor activity"/>
    <property type="evidence" value="ECO:0007669"/>
    <property type="project" value="InterPro"/>
</dbReference>
<evidence type="ECO:0000256" key="7">
    <source>
        <dbReference type="ARBA" id="ARBA00023163"/>
    </source>
</evidence>
<keyword evidence="6" id="KW-0238">DNA-binding</keyword>
<dbReference type="Gene3D" id="1.10.10.60">
    <property type="entry name" value="Homeodomain-like"/>
    <property type="match status" value="2"/>
</dbReference>
<keyword evidence="7" id="KW-0804">Transcription</keyword>
<evidence type="ECO:0000259" key="10">
    <source>
        <dbReference type="PROSITE" id="PS50110"/>
    </source>
</evidence>
<evidence type="ECO:0000256" key="5">
    <source>
        <dbReference type="ARBA" id="ARBA00023015"/>
    </source>
</evidence>
<dbReference type="PANTHER" id="PTHR42713">
    <property type="entry name" value="HISTIDINE KINASE-RELATED"/>
    <property type="match status" value="1"/>
</dbReference>
<evidence type="ECO:0000256" key="4">
    <source>
        <dbReference type="ARBA" id="ARBA00023012"/>
    </source>
</evidence>
<organism evidence="11 12">
    <name type="scientific">Paenibacillus polysaccharolyticus</name>
    <dbReference type="NCBI Taxonomy" id="582692"/>
    <lineage>
        <taxon>Bacteria</taxon>
        <taxon>Bacillati</taxon>
        <taxon>Bacillota</taxon>
        <taxon>Bacilli</taxon>
        <taxon>Bacillales</taxon>
        <taxon>Paenibacillaceae</taxon>
        <taxon>Paenibacillus</taxon>
    </lineage>
</organism>
<dbReference type="InterPro" id="IPR018062">
    <property type="entry name" value="HTH_AraC-typ_CS"/>
</dbReference>
<keyword evidence="3 8" id="KW-0597">Phosphoprotein</keyword>
<dbReference type="InterPro" id="IPR020449">
    <property type="entry name" value="Tscrpt_reg_AraC-type_HTH"/>
</dbReference>
<evidence type="ECO:0000313" key="11">
    <source>
        <dbReference type="EMBL" id="SCY97610.1"/>
    </source>
</evidence>
<evidence type="ECO:0000256" key="2">
    <source>
        <dbReference type="ARBA" id="ARBA00022490"/>
    </source>
</evidence>
<dbReference type="RefSeq" id="WP_090923160.1">
    <property type="nucleotide sequence ID" value="NZ_FMVM01000014.1"/>
</dbReference>
<sequence>MINVLIVDDEPFIRQGLILLIDWNSLGFQVCGQASNGVQALECIRTMRPDLVISDIKMPEMDGMQLAKIIYEQYGGEMKMVLLSGFYEFEYAKQAIKYQVNDYILKPIVKEELLQVLEAFRKAFMERTEEKRHQEKQEHIVMTQQVQSILLGTADEDTLASIQVSYGDVMTKLRCLMIETESEREQQQNDGSLLVEAHINQNHAGYVLKSFTGEKNRVLHIVTDLLLKREALSLEQYVTRLYTELSQIQGASIAIYVGKEVHRLEELHESYYSCGKIKSLRFFSAYGPIYYFEHMDTSVFTNQPAGREKQLFDGLIQAIEEQQTEDIRGHAQAIFQFFLEQRIEPGIVGIHLHYLAYTLLGLVNRDDTDLNSDEEWMQSTFLQTNYAMLSMEENIENLCDFSYTCAEKLKERQKWNAMGVLARVEAYIHEHYMENVSLKLLGEHFFMNSAYLGQIFKKHYGVSFSDYLNQIRIDEAIRLLRRTDYRVYEIATKVGYRDSDYFINRFEKIRGETPAQYRKRAQTMHNSDSSSCAP</sequence>
<comment type="subcellular location">
    <subcellularLocation>
        <location evidence="1">Cytoplasm</location>
    </subcellularLocation>
</comment>
<dbReference type="Proteomes" id="UP000198538">
    <property type="component" value="Unassembled WGS sequence"/>
</dbReference>
<dbReference type="PROSITE" id="PS00041">
    <property type="entry name" value="HTH_ARAC_FAMILY_1"/>
    <property type="match status" value="1"/>
</dbReference>